<protein>
    <submittedName>
        <fullName evidence="2">Uncharacterized protein</fullName>
    </submittedName>
</protein>
<dbReference type="AlphaFoldDB" id="A0A0A9AV99"/>
<feature type="compositionally biased region" description="Low complexity" evidence="1">
    <location>
        <begin position="98"/>
        <end position="111"/>
    </location>
</feature>
<feature type="region of interest" description="Disordered" evidence="1">
    <location>
        <begin position="67"/>
        <end position="112"/>
    </location>
</feature>
<proteinExistence type="predicted"/>
<accession>A0A0A9AV99</accession>
<reference evidence="2" key="1">
    <citation type="submission" date="2014-09" db="EMBL/GenBank/DDBJ databases">
        <authorList>
            <person name="Magalhaes I.L.F."/>
            <person name="Oliveira U."/>
            <person name="Santos F.R."/>
            <person name="Vidigal T.H.D.A."/>
            <person name="Brescovit A.D."/>
            <person name="Santos A.J."/>
        </authorList>
    </citation>
    <scope>NUCLEOTIDE SEQUENCE</scope>
    <source>
        <tissue evidence="2">Shoot tissue taken approximately 20 cm above the soil surface</tissue>
    </source>
</reference>
<name>A0A0A9AV99_ARUDO</name>
<organism evidence="2">
    <name type="scientific">Arundo donax</name>
    <name type="common">Giant reed</name>
    <name type="synonym">Donax arundinaceus</name>
    <dbReference type="NCBI Taxonomy" id="35708"/>
    <lineage>
        <taxon>Eukaryota</taxon>
        <taxon>Viridiplantae</taxon>
        <taxon>Streptophyta</taxon>
        <taxon>Embryophyta</taxon>
        <taxon>Tracheophyta</taxon>
        <taxon>Spermatophyta</taxon>
        <taxon>Magnoliopsida</taxon>
        <taxon>Liliopsida</taxon>
        <taxon>Poales</taxon>
        <taxon>Poaceae</taxon>
        <taxon>PACMAD clade</taxon>
        <taxon>Arundinoideae</taxon>
        <taxon>Arundineae</taxon>
        <taxon>Arundo</taxon>
    </lineage>
</organism>
<sequence>MQRGKLSSGGHDRAQRSSAIPVAGGSKRGGEHAGELTPPSAPAAHPLARRRRLLQRRCEDAVRPLRARRRAFLPSGPSSVPPPSSASARADRRHFLTSALSAAPSPSSAPVRARRHELPLLHGPSMEVAFSALAVSSRHRERVTAVQRAWARRRIRPTLASPP</sequence>
<dbReference type="EMBL" id="GBRH01242256">
    <property type="protein sequence ID" value="JAD55639.1"/>
    <property type="molecule type" value="Transcribed_RNA"/>
</dbReference>
<reference evidence="2" key="2">
    <citation type="journal article" date="2015" name="Data Brief">
        <title>Shoot transcriptome of the giant reed, Arundo donax.</title>
        <authorList>
            <person name="Barrero R.A."/>
            <person name="Guerrero F.D."/>
            <person name="Moolhuijzen P."/>
            <person name="Goolsby J.A."/>
            <person name="Tidwell J."/>
            <person name="Bellgard S.E."/>
            <person name="Bellgard M.I."/>
        </authorList>
    </citation>
    <scope>NUCLEOTIDE SEQUENCE</scope>
    <source>
        <tissue evidence="2">Shoot tissue taken approximately 20 cm above the soil surface</tissue>
    </source>
</reference>
<feature type="compositionally biased region" description="Low complexity" evidence="1">
    <location>
        <begin position="36"/>
        <end position="46"/>
    </location>
</feature>
<feature type="region of interest" description="Disordered" evidence="1">
    <location>
        <begin position="1"/>
        <end position="52"/>
    </location>
</feature>
<evidence type="ECO:0000256" key="1">
    <source>
        <dbReference type="SAM" id="MobiDB-lite"/>
    </source>
</evidence>
<evidence type="ECO:0000313" key="2">
    <source>
        <dbReference type="EMBL" id="JAD55639.1"/>
    </source>
</evidence>